<proteinExistence type="predicted"/>
<evidence type="ECO:0000313" key="2">
    <source>
        <dbReference type="EMBL" id="KAJ0977542.1"/>
    </source>
</evidence>
<accession>A0A9D5CRD5</accession>
<name>A0A9D5CRD5_9LILI</name>
<reference evidence="2" key="2">
    <citation type="journal article" date="2022" name="Hortic Res">
        <title>The genome of Dioscorea zingiberensis sheds light on the biosynthesis, origin and evolution of the medicinally important diosgenin saponins.</title>
        <authorList>
            <person name="Li Y."/>
            <person name="Tan C."/>
            <person name="Li Z."/>
            <person name="Guo J."/>
            <person name="Li S."/>
            <person name="Chen X."/>
            <person name="Wang C."/>
            <person name="Dai X."/>
            <person name="Yang H."/>
            <person name="Song W."/>
            <person name="Hou L."/>
            <person name="Xu J."/>
            <person name="Tong Z."/>
            <person name="Xu A."/>
            <person name="Yuan X."/>
            <person name="Wang W."/>
            <person name="Yang Q."/>
            <person name="Chen L."/>
            <person name="Sun Z."/>
            <person name="Wang K."/>
            <person name="Pan B."/>
            <person name="Chen J."/>
            <person name="Bao Y."/>
            <person name="Liu F."/>
            <person name="Qi X."/>
            <person name="Gang D.R."/>
            <person name="Wen J."/>
            <person name="Li J."/>
        </authorList>
    </citation>
    <scope>NUCLEOTIDE SEQUENCE</scope>
    <source>
        <strain evidence="2">Dzin_1.0</strain>
    </source>
</reference>
<dbReference type="Gene3D" id="3.50.50.60">
    <property type="entry name" value="FAD/NAD(P)-binding domain"/>
    <property type="match status" value="1"/>
</dbReference>
<dbReference type="AlphaFoldDB" id="A0A9D5CRD5"/>
<evidence type="ECO:0000313" key="3">
    <source>
        <dbReference type="Proteomes" id="UP001085076"/>
    </source>
</evidence>
<protein>
    <submittedName>
        <fullName evidence="2">Uncharacterized protein</fullName>
    </submittedName>
</protein>
<dbReference type="Proteomes" id="UP001085076">
    <property type="component" value="Miscellaneous, Linkage group lg03"/>
</dbReference>
<gene>
    <name evidence="2" type="ORF">J5N97_013016</name>
</gene>
<dbReference type="EMBL" id="JAGGNH010000003">
    <property type="protein sequence ID" value="KAJ0977542.1"/>
    <property type="molecule type" value="Genomic_DNA"/>
</dbReference>
<feature type="compositionally biased region" description="Low complexity" evidence="1">
    <location>
        <begin position="50"/>
        <end position="62"/>
    </location>
</feature>
<dbReference type="InterPro" id="IPR036188">
    <property type="entry name" value="FAD/NAD-bd_sf"/>
</dbReference>
<keyword evidence="3" id="KW-1185">Reference proteome</keyword>
<evidence type="ECO:0000256" key="1">
    <source>
        <dbReference type="SAM" id="MobiDB-lite"/>
    </source>
</evidence>
<comment type="caution">
    <text evidence="2">The sequence shown here is derived from an EMBL/GenBank/DDBJ whole genome shotgun (WGS) entry which is preliminary data.</text>
</comment>
<feature type="region of interest" description="Disordered" evidence="1">
    <location>
        <begin position="50"/>
        <end position="72"/>
    </location>
</feature>
<reference evidence="2" key="1">
    <citation type="submission" date="2021-03" db="EMBL/GenBank/DDBJ databases">
        <authorList>
            <person name="Li Z."/>
            <person name="Yang C."/>
        </authorList>
    </citation>
    <scope>NUCLEOTIDE SEQUENCE</scope>
    <source>
        <strain evidence="2">Dzin_1.0</strain>
        <tissue evidence="2">Leaf</tissue>
    </source>
</reference>
<sequence length="102" mass="10224">MTAVSLAASPPHCRSLLSIPSSPSASPSSLSRPRALPGFPSLRLVHRASASLTASSAPTTNTEEAPAPEAPVSYKGVEESGFIIGSGPAGYTAAIYAASCKP</sequence>
<organism evidence="2 3">
    <name type="scientific">Dioscorea zingiberensis</name>
    <dbReference type="NCBI Taxonomy" id="325984"/>
    <lineage>
        <taxon>Eukaryota</taxon>
        <taxon>Viridiplantae</taxon>
        <taxon>Streptophyta</taxon>
        <taxon>Embryophyta</taxon>
        <taxon>Tracheophyta</taxon>
        <taxon>Spermatophyta</taxon>
        <taxon>Magnoliopsida</taxon>
        <taxon>Liliopsida</taxon>
        <taxon>Dioscoreales</taxon>
        <taxon>Dioscoreaceae</taxon>
        <taxon>Dioscorea</taxon>
    </lineage>
</organism>